<dbReference type="Proteomes" id="UP001523565">
    <property type="component" value="Unassembled WGS sequence"/>
</dbReference>
<dbReference type="RefSeq" id="WP_262068811.1">
    <property type="nucleotide sequence ID" value="NZ_JAMXOC010000007.1"/>
</dbReference>
<dbReference type="InterPro" id="IPR036505">
    <property type="entry name" value="Amidase/PGRP_sf"/>
</dbReference>
<organism evidence="6 7">
    <name type="scientific">Ohessyouella blattaphilus</name>
    <dbReference type="NCBI Taxonomy" id="2949333"/>
    <lineage>
        <taxon>Bacteria</taxon>
        <taxon>Bacillati</taxon>
        <taxon>Bacillota</taxon>
        <taxon>Clostridia</taxon>
        <taxon>Lachnospirales</taxon>
        <taxon>Lachnospiraceae</taxon>
        <taxon>Ohessyouella</taxon>
    </lineage>
</organism>
<dbReference type="InterPro" id="IPR051206">
    <property type="entry name" value="NAMLAA_amidase_2"/>
</dbReference>
<name>A0ABT1EGV0_9FIRM</name>
<evidence type="ECO:0000256" key="2">
    <source>
        <dbReference type="ARBA" id="ARBA00011901"/>
    </source>
</evidence>
<accession>A0ABT1EGV0</accession>
<dbReference type="PANTHER" id="PTHR30417:SF1">
    <property type="entry name" value="N-ACETYLMURAMOYL-L-ALANINE AMIDASE AMID"/>
    <property type="match status" value="1"/>
</dbReference>
<dbReference type="CDD" id="cd06583">
    <property type="entry name" value="PGRP"/>
    <property type="match status" value="1"/>
</dbReference>
<evidence type="ECO:0000259" key="5">
    <source>
        <dbReference type="SMART" id="SM00644"/>
    </source>
</evidence>
<keyword evidence="3" id="KW-0378">Hydrolase</keyword>
<dbReference type="Pfam" id="PF01510">
    <property type="entry name" value="Amidase_2"/>
    <property type="match status" value="1"/>
</dbReference>
<comment type="caution">
    <text evidence="6">The sequence shown here is derived from an EMBL/GenBank/DDBJ whole genome shotgun (WGS) entry which is preliminary data.</text>
</comment>
<dbReference type="SUPFAM" id="SSF55846">
    <property type="entry name" value="N-acetylmuramoyl-L-alanine amidase-like"/>
    <property type="match status" value="1"/>
</dbReference>
<evidence type="ECO:0000256" key="1">
    <source>
        <dbReference type="ARBA" id="ARBA00001561"/>
    </source>
</evidence>
<protein>
    <recommendedName>
        <fullName evidence="2">N-acetylmuramoyl-L-alanine amidase</fullName>
        <ecNumber evidence="2">3.5.1.28</ecNumber>
    </recommendedName>
</protein>
<feature type="domain" description="N-acetylmuramoyl-L-alanine amidase" evidence="5">
    <location>
        <begin position="69"/>
        <end position="198"/>
    </location>
</feature>
<evidence type="ECO:0000313" key="6">
    <source>
        <dbReference type="EMBL" id="MCP1109930.1"/>
    </source>
</evidence>
<sequence length="223" mass="25045">MASKRKVVSKRQRQIFLARICFFVLLALLLVLILFRCVKGDGKYQEIESPEVDATKPEIEVALLDVNPYSRPGIETNKIRNIVIHYTANPGSSAMDNRNYFQGLKDSGATSVSSNFVVGIEGEIVQCVPTWEVAYASNDRNIDSVSIEMCHQDESGKPSQATYDSLVQLCAWLCLKFELTPEEVIRHYDVTGKNCPKYFVEDEAAFVRLKEDIQAALKRGGDE</sequence>
<dbReference type="EMBL" id="JAMZFV010000007">
    <property type="protein sequence ID" value="MCP1109930.1"/>
    <property type="molecule type" value="Genomic_DNA"/>
</dbReference>
<keyword evidence="4" id="KW-0961">Cell wall biogenesis/degradation</keyword>
<dbReference type="EC" id="3.5.1.28" evidence="2"/>
<evidence type="ECO:0000313" key="7">
    <source>
        <dbReference type="Proteomes" id="UP001523565"/>
    </source>
</evidence>
<evidence type="ECO:0000256" key="4">
    <source>
        <dbReference type="ARBA" id="ARBA00023316"/>
    </source>
</evidence>
<dbReference type="SMART" id="SM00644">
    <property type="entry name" value="Ami_2"/>
    <property type="match status" value="1"/>
</dbReference>
<dbReference type="PANTHER" id="PTHR30417">
    <property type="entry name" value="N-ACETYLMURAMOYL-L-ALANINE AMIDASE AMID"/>
    <property type="match status" value="1"/>
</dbReference>
<comment type="catalytic activity">
    <reaction evidence="1">
        <text>Hydrolyzes the link between N-acetylmuramoyl residues and L-amino acid residues in certain cell-wall glycopeptides.</text>
        <dbReference type="EC" id="3.5.1.28"/>
    </reaction>
</comment>
<reference evidence="6 7" key="1">
    <citation type="journal article" date="2022" name="Genome Biol. Evol.">
        <title>Host diet, physiology and behaviors set the stage for Lachnospiraceae cladogenesis.</title>
        <authorList>
            <person name="Vera-Ponce De Leon A."/>
            <person name="Schneider M."/>
            <person name="Jahnes B.C."/>
            <person name="Sadowski V."/>
            <person name="Camuy-Velez L.A."/>
            <person name="Duan J."/>
            <person name="Sabree Z.L."/>
        </authorList>
    </citation>
    <scope>NUCLEOTIDE SEQUENCE [LARGE SCALE GENOMIC DNA]</scope>
    <source>
        <strain evidence="6 7">PAL227</strain>
    </source>
</reference>
<dbReference type="Gene3D" id="3.40.80.10">
    <property type="entry name" value="Peptidoglycan recognition protein-like"/>
    <property type="match status" value="1"/>
</dbReference>
<dbReference type="InterPro" id="IPR002502">
    <property type="entry name" value="Amidase_domain"/>
</dbReference>
<evidence type="ECO:0000256" key="3">
    <source>
        <dbReference type="ARBA" id="ARBA00022801"/>
    </source>
</evidence>
<gene>
    <name evidence="6" type="ORF">NK118_06675</name>
</gene>
<proteinExistence type="predicted"/>
<keyword evidence="7" id="KW-1185">Reference proteome</keyword>